<dbReference type="GO" id="GO:0008236">
    <property type="term" value="F:serine-type peptidase activity"/>
    <property type="evidence" value="ECO:0007669"/>
    <property type="project" value="UniProtKB-KW"/>
</dbReference>
<dbReference type="Pfam" id="PF17820">
    <property type="entry name" value="PDZ_6"/>
    <property type="match status" value="1"/>
</dbReference>
<dbReference type="GO" id="GO:0007165">
    <property type="term" value="P:signal transduction"/>
    <property type="evidence" value="ECO:0007669"/>
    <property type="project" value="TreeGrafter"/>
</dbReference>
<comment type="similarity">
    <text evidence="1 5">Belongs to the peptidase S41A family.</text>
</comment>
<dbReference type="Proteomes" id="UP000824128">
    <property type="component" value="Unassembled WGS sequence"/>
</dbReference>
<dbReference type="SUPFAM" id="SSF50156">
    <property type="entry name" value="PDZ domain-like"/>
    <property type="match status" value="1"/>
</dbReference>
<dbReference type="InterPro" id="IPR004447">
    <property type="entry name" value="Peptidase_S41A"/>
</dbReference>
<dbReference type="Gene3D" id="3.30.750.44">
    <property type="match status" value="1"/>
</dbReference>
<reference evidence="8" key="2">
    <citation type="journal article" date="2021" name="PeerJ">
        <title>Extensive microbial diversity within the chicken gut microbiome revealed by metagenomics and culture.</title>
        <authorList>
            <person name="Gilroy R."/>
            <person name="Ravi A."/>
            <person name="Getino M."/>
            <person name="Pursley I."/>
            <person name="Horton D.L."/>
            <person name="Alikhan N.F."/>
            <person name="Baker D."/>
            <person name="Gharbi K."/>
            <person name="Hall N."/>
            <person name="Watson M."/>
            <person name="Adriaenssens E.M."/>
            <person name="Foster-Nyarko E."/>
            <person name="Jarju S."/>
            <person name="Secka A."/>
            <person name="Antonio M."/>
            <person name="Oren A."/>
            <person name="Chaudhuri R.R."/>
            <person name="La Ragione R."/>
            <person name="Hildebrand F."/>
            <person name="Pallen M.J."/>
        </authorList>
    </citation>
    <scope>NUCLEOTIDE SEQUENCE</scope>
    <source>
        <strain evidence="8">ChiGjej2B2-16831</strain>
    </source>
</reference>
<evidence type="ECO:0000256" key="6">
    <source>
        <dbReference type="SAM" id="Phobius"/>
    </source>
</evidence>
<dbReference type="GO" id="GO:0006508">
    <property type="term" value="P:proteolysis"/>
    <property type="evidence" value="ECO:0007669"/>
    <property type="project" value="UniProtKB-KW"/>
</dbReference>
<dbReference type="InterPro" id="IPR036034">
    <property type="entry name" value="PDZ_sf"/>
</dbReference>
<gene>
    <name evidence="8" type="ORF">IAD24_03930</name>
</gene>
<reference evidence="8" key="1">
    <citation type="submission" date="2020-10" db="EMBL/GenBank/DDBJ databases">
        <authorList>
            <person name="Gilroy R."/>
        </authorList>
    </citation>
    <scope>NUCLEOTIDE SEQUENCE</scope>
    <source>
        <strain evidence="8">ChiGjej2B2-16831</strain>
    </source>
</reference>
<dbReference type="InterPro" id="IPR001478">
    <property type="entry name" value="PDZ"/>
</dbReference>
<name>A0A9D1STJ0_9FIRM</name>
<evidence type="ECO:0000256" key="3">
    <source>
        <dbReference type="ARBA" id="ARBA00022801"/>
    </source>
</evidence>
<dbReference type="CDD" id="cd07560">
    <property type="entry name" value="Peptidase_S41_CPP"/>
    <property type="match status" value="1"/>
</dbReference>
<evidence type="ECO:0000259" key="7">
    <source>
        <dbReference type="PROSITE" id="PS50106"/>
    </source>
</evidence>
<dbReference type="InterPro" id="IPR029045">
    <property type="entry name" value="ClpP/crotonase-like_dom_sf"/>
</dbReference>
<keyword evidence="2 5" id="KW-0645">Protease</keyword>
<keyword evidence="6" id="KW-0472">Membrane</keyword>
<evidence type="ECO:0000256" key="5">
    <source>
        <dbReference type="RuleBase" id="RU004404"/>
    </source>
</evidence>
<evidence type="ECO:0000256" key="4">
    <source>
        <dbReference type="ARBA" id="ARBA00022825"/>
    </source>
</evidence>
<sequence>MEQPRPSRGRIAPIVAAAVAASLLTAALCALLMGRRLQPIEQMMRTIEDTYYYYDENVGSEDALIDAALRGMAAGIGDRYAQYFTAEEYASFLQSNSGENTGIGILISQTEEGCVIERVYEDSPIAATDARAGDLVVSINGTALDGLTLDEAAALIRTDGTENTLVLRRGGETLTVSAAAAVYHVPYSAYEMLSGGVGYLRLIQFEGHVAEEAAEALESLKAQGAASLVLDLRGNPGGMLDQVLAVADLFLGEGALVASTRTRTETTRAYYTEDEDAFGLPVVVLVNGDSASASELLAGALKDHGAATVMGTQTYGKGIVQTFYRLPANGGYVKLTTDAYFTPSGVCVQDVGITPDVTVELPEAYRGVPLESLPREQDAQLAAAVAYLTEGA</sequence>
<dbReference type="Gene3D" id="3.90.226.10">
    <property type="entry name" value="2-enoyl-CoA Hydratase, Chain A, domain 1"/>
    <property type="match status" value="1"/>
</dbReference>
<dbReference type="SMART" id="SM00245">
    <property type="entry name" value="TSPc"/>
    <property type="match status" value="1"/>
</dbReference>
<evidence type="ECO:0000256" key="1">
    <source>
        <dbReference type="ARBA" id="ARBA00009179"/>
    </source>
</evidence>
<dbReference type="AlphaFoldDB" id="A0A9D1STJ0"/>
<dbReference type="EMBL" id="DVNZ01000125">
    <property type="protein sequence ID" value="HIU94287.1"/>
    <property type="molecule type" value="Genomic_DNA"/>
</dbReference>
<evidence type="ECO:0000256" key="2">
    <source>
        <dbReference type="ARBA" id="ARBA00022670"/>
    </source>
</evidence>
<dbReference type="PANTHER" id="PTHR32060:SF30">
    <property type="entry name" value="CARBOXY-TERMINAL PROCESSING PROTEASE CTPA"/>
    <property type="match status" value="1"/>
</dbReference>
<dbReference type="SUPFAM" id="SSF52096">
    <property type="entry name" value="ClpP/crotonase"/>
    <property type="match status" value="1"/>
</dbReference>
<dbReference type="NCBIfam" id="TIGR00225">
    <property type="entry name" value="prc"/>
    <property type="match status" value="1"/>
</dbReference>
<dbReference type="GO" id="GO:0030288">
    <property type="term" value="C:outer membrane-bounded periplasmic space"/>
    <property type="evidence" value="ECO:0007669"/>
    <property type="project" value="TreeGrafter"/>
</dbReference>
<keyword evidence="3 5" id="KW-0378">Hydrolase</keyword>
<dbReference type="InterPro" id="IPR005151">
    <property type="entry name" value="Tail-specific_protease"/>
</dbReference>
<keyword evidence="6" id="KW-1133">Transmembrane helix</keyword>
<protein>
    <submittedName>
        <fullName evidence="8">S41 family peptidase</fullName>
    </submittedName>
</protein>
<feature type="domain" description="PDZ" evidence="7">
    <location>
        <begin position="89"/>
        <end position="171"/>
    </location>
</feature>
<dbReference type="PROSITE" id="PS50106">
    <property type="entry name" value="PDZ"/>
    <property type="match status" value="1"/>
</dbReference>
<dbReference type="Pfam" id="PF03572">
    <property type="entry name" value="Peptidase_S41"/>
    <property type="match status" value="1"/>
</dbReference>
<dbReference type="PANTHER" id="PTHR32060">
    <property type="entry name" value="TAIL-SPECIFIC PROTEASE"/>
    <property type="match status" value="1"/>
</dbReference>
<accession>A0A9D1STJ0</accession>
<dbReference type="SMART" id="SM00228">
    <property type="entry name" value="PDZ"/>
    <property type="match status" value="1"/>
</dbReference>
<dbReference type="InterPro" id="IPR041489">
    <property type="entry name" value="PDZ_6"/>
</dbReference>
<organism evidence="8 9">
    <name type="scientific">Candidatus Aphodomorpha intestinavium</name>
    <dbReference type="NCBI Taxonomy" id="2840672"/>
    <lineage>
        <taxon>Bacteria</taxon>
        <taxon>Bacillati</taxon>
        <taxon>Bacillota</taxon>
        <taxon>Clostridia</taxon>
        <taxon>Eubacteriales</taxon>
        <taxon>Candidatus Aphodomorpha</taxon>
    </lineage>
</organism>
<keyword evidence="6" id="KW-0812">Transmembrane</keyword>
<evidence type="ECO:0000313" key="8">
    <source>
        <dbReference type="EMBL" id="HIU94287.1"/>
    </source>
</evidence>
<comment type="caution">
    <text evidence="8">The sequence shown here is derived from an EMBL/GenBank/DDBJ whole genome shotgun (WGS) entry which is preliminary data.</text>
</comment>
<dbReference type="Gene3D" id="2.30.42.10">
    <property type="match status" value="1"/>
</dbReference>
<feature type="transmembrane region" description="Helical" evidence="6">
    <location>
        <begin position="12"/>
        <end position="34"/>
    </location>
</feature>
<dbReference type="GO" id="GO:0004175">
    <property type="term" value="F:endopeptidase activity"/>
    <property type="evidence" value="ECO:0007669"/>
    <property type="project" value="TreeGrafter"/>
</dbReference>
<proteinExistence type="inferred from homology"/>
<evidence type="ECO:0000313" key="9">
    <source>
        <dbReference type="Proteomes" id="UP000824128"/>
    </source>
</evidence>
<keyword evidence="4 5" id="KW-0720">Serine protease</keyword>